<comment type="similarity">
    <text evidence="2">Belongs to the acyl-CoA dehydrogenase family.</text>
</comment>
<evidence type="ECO:0000256" key="1">
    <source>
        <dbReference type="ARBA" id="ARBA00001974"/>
    </source>
</evidence>
<dbReference type="Pfam" id="PF00441">
    <property type="entry name" value="Acyl-CoA_dh_1"/>
    <property type="match status" value="1"/>
</dbReference>
<feature type="domain" description="Acyl-CoA dehydrogenase/oxidase C-terminal" evidence="5">
    <location>
        <begin position="212"/>
        <end position="323"/>
    </location>
</feature>
<dbReference type="InterPro" id="IPR029045">
    <property type="entry name" value="ClpP/crotonase-like_dom_sf"/>
</dbReference>
<comment type="caution">
    <text evidence="7">The sequence shown here is derived from an EMBL/GenBank/DDBJ whole genome shotgun (WGS) entry which is preliminary data.</text>
</comment>
<evidence type="ECO:0000313" key="7">
    <source>
        <dbReference type="EMBL" id="MTB71647.1"/>
    </source>
</evidence>
<keyword evidence="4" id="KW-0274">FAD</keyword>
<gene>
    <name evidence="7" type="ORF">GGG17_06625</name>
</gene>
<keyword evidence="3" id="KW-0285">Flavoprotein</keyword>
<reference evidence="7 8" key="1">
    <citation type="submission" date="2019-11" db="EMBL/GenBank/DDBJ databases">
        <title>Whole genome sequencing identifies a novel species of the genus Arsenicicoccus isolated from human blood.</title>
        <authorList>
            <person name="Jeong J.H."/>
            <person name="Kweon O.J."/>
            <person name="Kim H.R."/>
            <person name="Kim T.-H."/>
            <person name="Ha S.-M."/>
            <person name="Lee M.-K."/>
        </authorList>
    </citation>
    <scope>NUCLEOTIDE SEQUENCE [LARGE SCALE GENOMIC DNA]</scope>
    <source>
        <strain evidence="7 8">MKL-02</strain>
    </source>
</reference>
<proteinExistence type="inferred from homology"/>
<dbReference type="Proteomes" id="UP000431092">
    <property type="component" value="Unassembled WGS sequence"/>
</dbReference>
<evidence type="ECO:0000256" key="4">
    <source>
        <dbReference type="ARBA" id="ARBA00022827"/>
    </source>
</evidence>
<dbReference type="SUPFAM" id="SSF52096">
    <property type="entry name" value="ClpP/crotonase"/>
    <property type="match status" value="1"/>
</dbReference>
<dbReference type="NCBIfam" id="NF006013">
    <property type="entry name" value="PRK08150.1"/>
    <property type="match status" value="1"/>
</dbReference>
<evidence type="ECO:0000259" key="6">
    <source>
        <dbReference type="Pfam" id="PF16113"/>
    </source>
</evidence>
<dbReference type="InterPro" id="IPR036250">
    <property type="entry name" value="AcylCo_DH-like_C"/>
</dbReference>
<evidence type="ECO:0000256" key="2">
    <source>
        <dbReference type="ARBA" id="ARBA00009347"/>
    </source>
</evidence>
<dbReference type="SUPFAM" id="SSF47203">
    <property type="entry name" value="Acyl-CoA dehydrogenase C-terminal domain-like"/>
    <property type="match status" value="1"/>
</dbReference>
<accession>A0A6I3ID43</accession>
<name>A0A6I3ID43_9MICO</name>
<comment type="cofactor">
    <cofactor evidence="1">
        <name>FAD</name>
        <dbReference type="ChEBI" id="CHEBI:57692"/>
    </cofactor>
</comment>
<dbReference type="InterPro" id="IPR009075">
    <property type="entry name" value="AcylCo_DH/oxidase_C"/>
</dbReference>
<dbReference type="GO" id="GO:0003995">
    <property type="term" value="F:acyl-CoA dehydrogenase activity"/>
    <property type="evidence" value="ECO:0007669"/>
    <property type="project" value="InterPro"/>
</dbReference>
<dbReference type="Gene3D" id="1.20.140.10">
    <property type="entry name" value="Butyryl-CoA Dehydrogenase, subunit A, domain 3"/>
    <property type="match status" value="1"/>
</dbReference>
<dbReference type="InterPro" id="IPR045004">
    <property type="entry name" value="ECH_dom"/>
</dbReference>
<dbReference type="PANTHER" id="PTHR11941:SF54">
    <property type="entry name" value="ENOYL-COA HYDRATASE, MITOCHONDRIAL"/>
    <property type="match status" value="1"/>
</dbReference>
<evidence type="ECO:0000313" key="8">
    <source>
        <dbReference type="Proteomes" id="UP000431092"/>
    </source>
</evidence>
<dbReference type="CDD" id="cd06558">
    <property type="entry name" value="crotonase-like"/>
    <property type="match status" value="1"/>
</dbReference>
<evidence type="ECO:0000256" key="3">
    <source>
        <dbReference type="ARBA" id="ARBA00022630"/>
    </source>
</evidence>
<dbReference type="PROSITE" id="PS00073">
    <property type="entry name" value="ACYL_COA_DH_2"/>
    <property type="match status" value="1"/>
</dbReference>
<dbReference type="Pfam" id="PF16113">
    <property type="entry name" value="ECH_2"/>
    <property type="match status" value="1"/>
</dbReference>
<dbReference type="PANTHER" id="PTHR11941">
    <property type="entry name" value="ENOYL-COA HYDRATASE-RELATED"/>
    <property type="match status" value="1"/>
</dbReference>
<dbReference type="FunFam" id="1.20.140.10:FF:000004">
    <property type="entry name" value="Acyl-CoA dehydrogenase FadE25"/>
    <property type="match status" value="1"/>
</dbReference>
<dbReference type="Gene3D" id="3.90.226.10">
    <property type="entry name" value="2-enoyl-CoA Hydratase, Chain A, domain 1"/>
    <property type="match status" value="1"/>
</dbReference>
<feature type="domain" description="Enoyl-CoA hydratase/isomerase" evidence="6">
    <location>
        <begin position="24"/>
        <end position="192"/>
    </location>
</feature>
<evidence type="ECO:0000259" key="5">
    <source>
        <dbReference type="Pfam" id="PF00441"/>
    </source>
</evidence>
<dbReference type="RefSeq" id="WP_154592970.1">
    <property type="nucleotide sequence ID" value="NZ_WLVL01000023.1"/>
</dbReference>
<sequence length="326" mass="34436">MSSGVVHDGCEVPETLSLHREGAVGIITLSSPAKRNALSDITILGLERIFTDLLPEVRAIVLDAAGDHFCAGLDLAEMAERDTLAGVAHSRLWHRAFETIEGSVVPVVSVLKGAVVGGGLELASATHVRVVERSTFYALPEGQRGLFVGGGGSARVPRLVGAHRMVDMMLTGRRYDAVEGHAVGFAHYLVDDGAGLDHALGLAARIADNAPQTNFGPPIGEFQGVAFMLADMEMRRHAARLLTYAAAEEAEAAGPDMSVAGATAKRFAPDAAMSITVDAVQVLGGAGYTADFPVERMMRDAKITQIYEGTNQIRRIVVSRALLGAR</sequence>
<protein>
    <submittedName>
        <fullName evidence="7">Crotonase/enoyl-CoA hydratase family protein</fullName>
    </submittedName>
</protein>
<organism evidence="7 8">
    <name type="scientific">Arsenicicoccus cauae</name>
    <dbReference type="NCBI Taxonomy" id="2663847"/>
    <lineage>
        <taxon>Bacteria</taxon>
        <taxon>Bacillati</taxon>
        <taxon>Actinomycetota</taxon>
        <taxon>Actinomycetes</taxon>
        <taxon>Micrococcales</taxon>
        <taxon>Intrasporangiaceae</taxon>
        <taxon>Arsenicicoccus</taxon>
    </lineage>
</organism>
<dbReference type="GO" id="GO:0006635">
    <property type="term" value="P:fatty acid beta-oxidation"/>
    <property type="evidence" value="ECO:0007669"/>
    <property type="project" value="TreeGrafter"/>
</dbReference>
<keyword evidence="8" id="KW-1185">Reference proteome</keyword>
<dbReference type="EMBL" id="WLVL01000023">
    <property type="protein sequence ID" value="MTB71647.1"/>
    <property type="molecule type" value="Genomic_DNA"/>
</dbReference>
<dbReference type="InterPro" id="IPR006089">
    <property type="entry name" value="Acyl-CoA_DH_CS"/>
</dbReference>
<dbReference type="AlphaFoldDB" id="A0A6I3ID43"/>